<dbReference type="GO" id="GO:0006508">
    <property type="term" value="P:proteolysis"/>
    <property type="evidence" value="ECO:0007669"/>
    <property type="project" value="InterPro"/>
</dbReference>
<sequence>MRFSQHFSLRLTGLFILLVPATLLAQDDARPLTIDDLMSMKSLSGPVLSPEGDWVVYSVRERDMEEDKSKSQLWAVPTSGGAPIPMTSFETSAGNPQWSPDEKYLSFTASKGDDGETQVWTLNREVGGEAVQLTSVKQGVNDYAWSPDGSRLLLVMTDLKPELLNEDEDDDDAAQPYVIDRMQFKRDYRGYLDRRREHIYVFTPGDEEPIQVTHGDYDDSDPVWSPDGKSIAFVSDRSDNPDLNYGSDVFIVDVDDENHPITQVTSNEGRDYSPAFSPDGRRIAYVTSTGPDVGGSALTPTKYLAITDIDADQREILTPDLDRNVSNPEFSANGRDIYFRLEDSGMNHLARVRARGGDVVREIDGDVSVRDFSMANGEIVVSLTTASTPAELYAFDDDLSQLTHITEATLDGIARAAVEKRRFESADGTPVEAFFVKPVGYEEGRSYPTILWLHGGPASQFNWGYNDTAQLFAANGYAVIMPNPRGSTGYGAEFAHGTVAAWGENDFDDVMAAIDHGIETGLVDPDRTGVGGWSYGGILTNYVITQTQRFKAAMSGASLGLVTSNYGHDQYQLMYELEFGLPWENPELWAELSPFNKVENITTPTLWMGGEVDWNVPINNSEQMYIAMKRLGQETQLVVYPNEHHGIRRPTFQRDRFGRWIAWFDQYLKPGAGPVAQSD</sequence>
<proteinExistence type="predicted"/>
<dbReference type="SUPFAM" id="SSF53474">
    <property type="entry name" value="alpha/beta-Hydrolases"/>
    <property type="match status" value="1"/>
</dbReference>
<dbReference type="EMBL" id="SHAH01000058">
    <property type="protein sequence ID" value="RZO75387.1"/>
    <property type="molecule type" value="Genomic_DNA"/>
</dbReference>
<dbReference type="AlphaFoldDB" id="A0A520RYV5"/>
<dbReference type="InterPro" id="IPR015943">
    <property type="entry name" value="WD40/YVTN_repeat-like_dom_sf"/>
</dbReference>
<feature type="signal peptide" evidence="3">
    <location>
        <begin position="1"/>
        <end position="25"/>
    </location>
</feature>
<feature type="domain" description="Peptidase S9 prolyl oligopeptidase catalytic" evidence="4">
    <location>
        <begin position="464"/>
        <end position="669"/>
    </location>
</feature>
<dbReference type="Pfam" id="PF00326">
    <property type="entry name" value="Peptidase_S9"/>
    <property type="match status" value="1"/>
</dbReference>
<dbReference type="Pfam" id="PF07676">
    <property type="entry name" value="PD40"/>
    <property type="match status" value="3"/>
</dbReference>
<keyword evidence="2" id="KW-0645">Protease</keyword>
<keyword evidence="3" id="KW-0732">Signal</keyword>
<evidence type="ECO:0000259" key="4">
    <source>
        <dbReference type="Pfam" id="PF00326"/>
    </source>
</evidence>
<evidence type="ECO:0000313" key="5">
    <source>
        <dbReference type="EMBL" id="RZO75387.1"/>
    </source>
</evidence>
<comment type="caution">
    <text evidence="5">The sequence shown here is derived from an EMBL/GenBank/DDBJ whole genome shotgun (WGS) entry which is preliminary data.</text>
</comment>
<dbReference type="Gene3D" id="3.40.50.1820">
    <property type="entry name" value="alpha/beta hydrolase"/>
    <property type="match status" value="1"/>
</dbReference>
<dbReference type="Gene3D" id="2.130.10.10">
    <property type="entry name" value="YVTN repeat-like/Quinoprotein amine dehydrogenase"/>
    <property type="match status" value="1"/>
</dbReference>
<name>A0A520RYV5_9GAMM</name>
<dbReference type="Gene3D" id="2.120.10.30">
    <property type="entry name" value="TolB, C-terminal domain"/>
    <property type="match status" value="2"/>
</dbReference>
<evidence type="ECO:0000256" key="3">
    <source>
        <dbReference type="SAM" id="SignalP"/>
    </source>
</evidence>
<dbReference type="InterPro" id="IPR011659">
    <property type="entry name" value="WD40"/>
</dbReference>
<dbReference type="PANTHER" id="PTHR42776:SF27">
    <property type="entry name" value="DIPEPTIDYL PEPTIDASE FAMILY MEMBER 6"/>
    <property type="match status" value="1"/>
</dbReference>
<dbReference type="InterPro" id="IPR011042">
    <property type="entry name" value="6-blade_b-propeller_TolB-like"/>
</dbReference>
<feature type="chain" id="PRO_5021978088" evidence="3">
    <location>
        <begin position="26"/>
        <end position="679"/>
    </location>
</feature>
<reference evidence="5 6" key="1">
    <citation type="submission" date="2019-02" db="EMBL/GenBank/DDBJ databases">
        <title>Prokaryotic population dynamics and viral predation in marine succession experiment using metagenomics: the confinement effect.</title>
        <authorList>
            <person name="Haro-Moreno J.M."/>
            <person name="Rodriguez-Valera F."/>
            <person name="Lopez-Perez M."/>
        </authorList>
    </citation>
    <scope>NUCLEOTIDE SEQUENCE [LARGE SCALE GENOMIC DNA]</scope>
    <source>
        <strain evidence="5">MED-G158</strain>
    </source>
</reference>
<dbReference type="InterPro" id="IPR029058">
    <property type="entry name" value="AB_hydrolase_fold"/>
</dbReference>
<evidence type="ECO:0000256" key="2">
    <source>
        <dbReference type="ARBA" id="ARBA00022825"/>
    </source>
</evidence>
<dbReference type="InterPro" id="IPR001375">
    <property type="entry name" value="Peptidase_S9_cat"/>
</dbReference>
<dbReference type="SUPFAM" id="SSF82171">
    <property type="entry name" value="DPP6 N-terminal domain-like"/>
    <property type="match status" value="1"/>
</dbReference>
<keyword evidence="1" id="KW-0378">Hydrolase</keyword>
<evidence type="ECO:0000256" key="1">
    <source>
        <dbReference type="ARBA" id="ARBA00022801"/>
    </source>
</evidence>
<dbReference type="PANTHER" id="PTHR42776">
    <property type="entry name" value="SERINE PEPTIDASE S9 FAMILY MEMBER"/>
    <property type="match status" value="1"/>
</dbReference>
<dbReference type="Proteomes" id="UP000320404">
    <property type="component" value="Unassembled WGS sequence"/>
</dbReference>
<keyword evidence="2" id="KW-0720">Serine protease</keyword>
<accession>A0A520RYV5</accession>
<evidence type="ECO:0000313" key="6">
    <source>
        <dbReference type="Proteomes" id="UP000320404"/>
    </source>
</evidence>
<dbReference type="GO" id="GO:0004252">
    <property type="term" value="F:serine-type endopeptidase activity"/>
    <property type="evidence" value="ECO:0007669"/>
    <property type="project" value="TreeGrafter"/>
</dbReference>
<gene>
    <name evidence="5" type="ORF">EVA69_04360</name>
</gene>
<organism evidence="5 6">
    <name type="scientific">OM182 bacterium</name>
    <dbReference type="NCBI Taxonomy" id="2510334"/>
    <lineage>
        <taxon>Bacteria</taxon>
        <taxon>Pseudomonadati</taxon>
        <taxon>Pseudomonadota</taxon>
        <taxon>Gammaproteobacteria</taxon>
        <taxon>OMG group</taxon>
        <taxon>OM182 clade</taxon>
    </lineage>
</organism>
<protein>
    <submittedName>
        <fullName evidence="5">S9 family peptidase</fullName>
    </submittedName>
</protein>